<sequence length="53" mass="6326">MYLSLLGNLRLWSVITNESSYGKIRHVEVESLNREIRHSIDLYRLVVIYIYLS</sequence>
<protein>
    <submittedName>
        <fullName evidence="1">Uncharacterized protein</fullName>
    </submittedName>
</protein>
<evidence type="ECO:0000313" key="1">
    <source>
        <dbReference type="EMBL" id="DAD72238.1"/>
    </source>
</evidence>
<name>A0A8S5LQL8_9CAUD</name>
<reference evidence="1" key="1">
    <citation type="journal article" date="2021" name="Proc. Natl. Acad. Sci. U.S.A.">
        <title>A Catalog of Tens of Thousands of Viruses from Human Metagenomes Reveals Hidden Associations with Chronic Diseases.</title>
        <authorList>
            <person name="Tisza M.J."/>
            <person name="Buck C.B."/>
        </authorList>
    </citation>
    <scope>NUCLEOTIDE SEQUENCE</scope>
    <source>
        <strain evidence="1">CtTC45</strain>
    </source>
</reference>
<proteinExistence type="predicted"/>
<organism evidence="1">
    <name type="scientific">Siphoviridae sp. ctTC45</name>
    <dbReference type="NCBI Taxonomy" id="2827573"/>
    <lineage>
        <taxon>Viruses</taxon>
        <taxon>Duplodnaviria</taxon>
        <taxon>Heunggongvirae</taxon>
        <taxon>Uroviricota</taxon>
        <taxon>Caudoviricetes</taxon>
    </lineage>
</organism>
<dbReference type="EMBL" id="BK015895">
    <property type="protein sequence ID" value="DAD72238.1"/>
    <property type="molecule type" value="Genomic_DNA"/>
</dbReference>
<accession>A0A8S5LQL8</accession>